<proteinExistence type="predicted"/>
<name>A0A4R9LS34_9LEPT</name>
<dbReference type="Pfam" id="PF01839">
    <property type="entry name" value="FG-GAP"/>
    <property type="match status" value="3"/>
</dbReference>
<dbReference type="GO" id="GO:0016787">
    <property type="term" value="F:hydrolase activity"/>
    <property type="evidence" value="ECO:0007669"/>
    <property type="project" value="UniProtKB-KW"/>
</dbReference>
<dbReference type="GO" id="GO:0007155">
    <property type="term" value="P:cell adhesion"/>
    <property type="evidence" value="ECO:0007669"/>
    <property type="project" value="InterPro"/>
</dbReference>
<dbReference type="PANTHER" id="PTHR23221:SF7">
    <property type="entry name" value="PHOSPHATIDYLINOSITOL-GLYCAN-SPECIFIC PHOSPHOLIPASE D"/>
    <property type="match status" value="1"/>
</dbReference>
<keyword evidence="4" id="KW-0325">Glycoprotein</keyword>
<evidence type="ECO:0008006" key="7">
    <source>
        <dbReference type="Google" id="ProtNLM"/>
    </source>
</evidence>
<dbReference type="PROSITE" id="PS51470">
    <property type="entry name" value="FG_GAP"/>
    <property type="match status" value="4"/>
</dbReference>
<comment type="caution">
    <text evidence="5">The sequence shown here is derived from an EMBL/GenBank/DDBJ whole genome shotgun (WGS) entry which is preliminary data.</text>
</comment>
<dbReference type="InterPro" id="IPR028994">
    <property type="entry name" value="Integrin_alpha_N"/>
</dbReference>
<evidence type="ECO:0000256" key="3">
    <source>
        <dbReference type="ARBA" id="ARBA00022801"/>
    </source>
</evidence>
<dbReference type="InterPro" id="IPR013519">
    <property type="entry name" value="Int_alpha_beta-p"/>
</dbReference>
<dbReference type="EMBL" id="RQHV01000038">
    <property type="protein sequence ID" value="TGN11740.1"/>
    <property type="molecule type" value="Genomic_DNA"/>
</dbReference>
<dbReference type="GO" id="GO:0008305">
    <property type="term" value="C:integrin complex"/>
    <property type="evidence" value="ECO:0007669"/>
    <property type="project" value="InterPro"/>
</dbReference>
<dbReference type="Proteomes" id="UP000298264">
    <property type="component" value="Unassembled WGS sequence"/>
</dbReference>
<evidence type="ECO:0000256" key="2">
    <source>
        <dbReference type="ARBA" id="ARBA00022737"/>
    </source>
</evidence>
<dbReference type="AlphaFoldDB" id="A0A4R9LS34"/>
<evidence type="ECO:0000256" key="4">
    <source>
        <dbReference type="ARBA" id="ARBA00023180"/>
    </source>
</evidence>
<keyword evidence="3" id="KW-0378">Hydrolase</keyword>
<protein>
    <recommendedName>
        <fullName evidence="7">VCBS repeat-containing protein</fullName>
    </recommendedName>
</protein>
<dbReference type="OrthoDB" id="344301at2"/>
<dbReference type="Pfam" id="PF13517">
    <property type="entry name" value="FG-GAP_3"/>
    <property type="match status" value="1"/>
</dbReference>
<organism evidence="5 6">
    <name type="scientific">Leptospira ilyithenensis</name>
    <dbReference type="NCBI Taxonomy" id="2484901"/>
    <lineage>
        <taxon>Bacteria</taxon>
        <taxon>Pseudomonadati</taxon>
        <taxon>Spirochaetota</taxon>
        <taxon>Spirochaetia</taxon>
        <taxon>Leptospirales</taxon>
        <taxon>Leptospiraceae</taxon>
        <taxon>Leptospira</taxon>
    </lineage>
</organism>
<dbReference type="InterPro" id="IPR013517">
    <property type="entry name" value="FG-GAP"/>
</dbReference>
<dbReference type="Gene3D" id="2.130.10.130">
    <property type="entry name" value="Integrin alpha, N-terminal"/>
    <property type="match status" value="3"/>
</dbReference>
<evidence type="ECO:0000256" key="1">
    <source>
        <dbReference type="ARBA" id="ARBA00022729"/>
    </source>
</evidence>
<dbReference type="SUPFAM" id="SSF69318">
    <property type="entry name" value="Integrin alpha N-terminal domain"/>
    <property type="match status" value="2"/>
</dbReference>
<dbReference type="SMART" id="SM00191">
    <property type="entry name" value="Int_alpha"/>
    <property type="match status" value="7"/>
</dbReference>
<reference evidence="5" key="1">
    <citation type="journal article" date="2019" name="PLoS Negl. Trop. Dis.">
        <title>Revisiting the worldwide diversity of Leptospira species in the environment.</title>
        <authorList>
            <person name="Vincent A.T."/>
            <person name="Schiettekatte O."/>
            <person name="Bourhy P."/>
            <person name="Veyrier F.J."/>
            <person name="Picardeau M."/>
        </authorList>
    </citation>
    <scope>NUCLEOTIDE SEQUENCE [LARGE SCALE GENOMIC DNA]</scope>
    <source>
        <strain evidence="5">201400974</strain>
    </source>
</reference>
<sequence>MLTNIKNLNKTGFIYLLPLSLQFFSCGPLHLNNPNDYASSDYFLFQWIRCAASPSCVSNSQGPETPKITNVLNKGLVQTGFLVGTANADVSLVELSIDNGAFSSAEGTNPWKFKLPIGASTWKDGTKHTIQIRGRNASGSSPESSSITLIKGSNKDVNGDGYVDLGVGAKGLNKAYLFYGSANGISTMGAASASTVLTGIVSTDLFGVSLALGDVNGDGFGDFSVGASGFSASTGQTYIFHGSSAGISSSNASAANSIQTGINSGELFGTVHIGDVNGDGYADLAVGATSASTAKGATYIFHGSSSGISTGSASAANSTQIGVSGGDNFGTSLYIGDTNNDGFADLAVGAMSANSNMGAAYVFLGSSSGIANVAAASSANTVISGTGSIGQFGGSGVPIGDVNGDGYGDLFVGGIGVNAGLGSNQGQAYLFYGSSSGIPSNLASSAGAILSGTSAADQLGQVALGDCNGDGFADLLVGARLRNSSVGESYVFLSSGSGGVSSAGPAAANFTQVGIVGGDNFGNVSFHDINGDGYSDVIVGAASRNAGQGSNNQGETYIFHSQSTGSVSTNASSANTTITGTAGGNHYFGSSFSL</sequence>
<keyword evidence="2" id="KW-0677">Repeat</keyword>
<accession>A0A4R9LS34</accession>
<evidence type="ECO:0000313" key="5">
    <source>
        <dbReference type="EMBL" id="TGN11740.1"/>
    </source>
</evidence>
<dbReference type="PRINTS" id="PR01185">
    <property type="entry name" value="INTEGRINA"/>
</dbReference>
<evidence type="ECO:0000313" key="6">
    <source>
        <dbReference type="Proteomes" id="UP000298264"/>
    </source>
</evidence>
<dbReference type="PANTHER" id="PTHR23221">
    <property type="entry name" value="GLYCOSYLPHOSPHATIDYLINOSITOL PHOSPHOLIPASE D"/>
    <property type="match status" value="1"/>
</dbReference>
<dbReference type="InterPro" id="IPR000413">
    <property type="entry name" value="Integrin_alpha"/>
</dbReference>
<keyword evidence="6" id="KW-1185">Reference proteome</keyword>
<keyword evidence="1" id="KW-0732">Signal</keyword>
<dbReference type="RefSeq" id="WP_135763587.1">
    <property type="nucleotide sequence ID" value="NZ_RQHV01000038.1"/>
</dbReference>
<gene>
    <name evidence="5" type="ORF">EHS11_06535</name>
</gene>